<reference evidence="2" key="1">
    <citation type="journal article" date="2019" name="Int. J. Syst. Evol. Microbiol.">
        <title>The Global Catalogue of Microorganisms (GCM) 10K type strain sequencing project: providing services to taxonomists for standard genome sequencing and annotation.</title>
        <authorList>
            <consortium name="The Broad Institute Genomics Platform"/>
            <consortium name="The Broad Institute Genome Sequencing Center for Infectious Disease"/>
            <person name="Wu L."/>
            <person name="Ma J."/>
        </authorList>
    </citation>
    <scope>NUCLEOTIDE SEQUENCE [LARGE SCALE GENOMIC DNA]</scope>
    <source>
        <strain evidence="2">KCTC 42211</strain>
    </source>
</reference>
<gene>
    <name evidence="1" type="ORF">ACFOM9_07935</name>
</gene>
<proteinExistence type="predicted"/>
<name>A0ABV7UU58_9GAMM</name>
<comment type="caution">
    <text evidence="1">The sequence shown here is derived from an EMBL/GenBank/DDBJ whole genome shotgun (WGS) entry which is preliminary data.</text>
</comment>
<keyword evidence="2" id="KW-1185">Reference proteome</keyword>
<accession>A0ABV7UU58</accession>
<dbReference type="RefSeq" id="WP_386708665.1">
    <property type="nucleotide sequence ID" value="NZ_JBHRYF010000006.1"/>
</dbReference>
<evidence type="ECO:0000313" key="2">
    <source>
        <dbReference type="Proteomes" id="UP001595724"/>
    </source>
</evidence>
<sequence>MIYLAKATMLANVLVTRDQISAVTDPCEILWLQKVATEHAPNWKLPVTLVVRSAVVVRTAFPRLEGALSTQLNNLPKLKLLTTSTSMDGSKPILSPRPRQSEQQTIVASGVTGSLVIEVLERTAMLDYK</sequence>
<dbReference type="Proteomes" id="UP001595724">
    <property type="component" value="Unassembled WGS sequence"/>
</dbReference>
<organism evidence="1 2">
    <name type="scientific">Luteimonas notoginsengisoli</name>
    <dbReference type="NCBI Taxonomy" id="1578200"/>
    <lineage>
        <taxon>Bacteria</taxon>
        <taxon>Pseudomonadati</taxon>
        <taxon>Pseudomonadota</taxon>
        <taxon>Gammaproteobacteria</taxon>
        <taxon>Lysobacterales</taxon>
        <taxon>Lysobacteraceae</taxon>
        <taxon>Luteimonas</taxon>
    </lineage>
</organism>
<evidence type="ECO:0000313" key="1">
    <source>
        <dbReference type="EMBL" id="MFC3659997.1"/>
    </source>
</evidence>
<dbReference type="EMBL" id="JBHRYF010000006">
    <property type="protein sequence ID" value="MFC3659997.1"/>
    <property type="molecule type" value="Genomic_DNA"/>
</dbReference>
<protein>
    <submittedName>
        <fullName evidence="1">Uncharacterized protein</fullName>
    </submittedName>
</protein>